<dbReference type="GeneID" id="6017438"/>
<evidence type="ECO:0000313" key="1">
    <source>
        <dbReference type="EMBL" id="EAU81038.2"/>
    </source>
</evidence>
<gene>
    <name evidence="1" type="ORF">CC1G_10157</name>
</gene>
<comment type="caution">
    <text evidence="1">The sequence shown here is derived from an EMBL/GenBank/DDBJ whole genome shotgun (WGS) entry which is preliminary data.</text>
</comment>
<keyword evidence="2" id="KW-1185">Reference proteome</keyword>
<proteinExistence type="predicted"/>
<sequence>MSSESIPLSQALRKAESKNEPINLPSTLGAFIQDSLAELDLKRRAHKLAYAQLNPNSEYYYPPHDLLLLERGIMHCIETASWGRLANNLDGLEGRHQAALSVGRGELELKRRVYPGYVPVYREEVPRILGDGSAVWVAPCFDE</sequence>
<name>A8PEF4_COPC7</name>
<organism evidence="1 2">
    <name type="scientific">Coprinopsis cinerea (strain Okayama-7 / 130 / ATCC MYA-4618 / FGSC 9003)</name>
    <name type="common">Inky cap fungus</name>
    <name type="synonym">Hormographiella aspergillata</name>
    <dbReference type="NCBI Taxonomy" id="240176"/>
    <lineage>
        <taxon>Eukaryota</taxon>
        <taxon>Fungi</taxon>
        <taxon>Dikarya</taxon>
        <taxon>Basidiomycota</taxon>
        <taxon>Agaricomycotina</taxon>
        <taxon>Agaricomycetes</taxon>
        <taxon>Agaricomycetidae</taxon>
        <taxon>Agaricales</taxon>
        <taxon>Agaricineae</taxon>
        <taxon>Psathyrellaceae</taxon>
        <taxon>Coprinopsis</taxon>
    </lineage>
</organism>
<accession>A8PEF4</accession>
<dbReference type="RefSeq" id="XP_001840783.2">
    <property type="nucleotide sequence ID" value="XM_001840731.2"/>
</dbReference>
<reference evidence="1 2" key="1">
    <citation type="journal article" date="2010" name="Proc. Natl. Acad. Sci. U.S.A.">
        <title>Insights into evolution of multicellular fungi from the assembled chromosomes of the mushroom Coprinopsis cinerea (Coprinus cinereus).</title>
        <authorList>
            <person name="Stajich J.E."/>
            <person name="Wilke S.K."/>
            <person name="Ahren D."/>
            <person name="Au C.H."/>
            <person name="Birren B.W."/>
            <person name="Borodovsky M."/>
            <person name="Burns C."/>
            <person name="Canback B."/>
            <person name="Casselton L.A."/>
            <person name="Cheng C.K."/>
            <person name="Deng J."/>
            <person name="Dietrich F.S."/>
            <person name="Fargo D.C."/>
            <person name="Farman M.L."/>
            <person name="Gathman A.C."/>
            <person name="Goldberg J."/>
            <person name="Guigo R."/>
            <person name="Hoegger P.J."/>
            <person name="Hooker J.B."/>
            <person name="Huggins A."/>
            <person name="James T.Y."/>
            <person name="Kamada T."/>
            <person name="Kilaru S."/>
            <person name="Kodira C."/>
            <person name="Kues U."/>
            <person name="Kupfer D."/>
            <person name="Kwan H.S."/>
            <person name="Lomsadze A."/>
            <person name="Li W."/>
            <person name="Lilly W.W."/>
            <person name="Ma L.J."/>
            <person name="Mackey A.J."/>
            <person name="Manning G."/>
            <person name="Martin F."/>
            <person name="Muraguchi H."/>
            <person name="Natvig D.O."/>
            <person name="Palmerini H."/>
            <person name="Ramesh M.A."/>
            <person name="Rehmeyer C.J."/>
            <person name="Roe B.A."/>
            <person name="Shenoy N."/>
            <person name="Stanke M."/>
            <person name="Ter-Hovhannisyan V."/>
            <person name="Tunlid A."/>
            <person name="Velagapudi R."/>
            <person name="Vision T.J."/>
            <person name="Zeng Q."/>
            <person name="Zolan M.E."/>
            <person name="Pukkila P.J."/>
        </authorList>
    </citation>
    <scope>NUCLEOTIDE SEQUENCE [LARGE SCALE GENOMIC DNA]</scope>
    <source>
        <strain evidence="2">Okayama-7 / 130 / ATCC MYA-4618 / FGSC 9003</strain>
    </source>
</reference>
<dbReference type="VEuPathDB" id="FungiDB:CC1G_10157"/>
<dbReference type="EMBL" id="AACS02000007">
    <property type="protein sequence ID" value="EAU81038.2"/>
    <property type="molecule type" value="Genomic_DNA"/>
</dbReference>
<dbReference type="AlphaFoldDB" id="A8PEF4"/>
<evidence type="ECO:0000313" key="2">
    <source>
        <dbReference type="Proteomes" id="UP000001861"/>
    </source>
</evidence>
<dbReference type="InParanoid" id="A8PEF4"/>
<dbReference type="Proteomes" id="UP000001861">
    <property type="component" value="Unassembled WGS sequence"/>
</dbReference>
<dbReference type="HOGENOM" id="CLU_1806067_0_0_1"/>
<dbReference type="KEGG" id="cci:CC1G_10157"/>
<protein>
    <submittedName>
        <fullName evidence="1">Uncharacterized protein</fullName>
    </submittedName>
</protein>